<dbReference type="GO" id="GO:0015382">
    <property type="term" value="F:sodium:sulfate symporter activity"/>
    <property type="evidence" value="ECO:0007669"/>
    <property type="project" value="TreeGrafter"/>
</dbReference>
<keyword evidence="7" id="KW-0406">Ion transport</keyword>
<dbReference type="PANTHER" id="PTHR10283">
    <property type="entry name" value="SOLUTE CARRIER FAMILY 13 MEMBER"/>
    <property type="match status" value="1"/>
</dbReference>
<evidence type="ECO:0000313" key="10">
    <source>
        <dbReference type="Proteomes" id="UP000524542"/>
    </source>
</evidence>
<reference evidence="9 10" key="1">
    <citation type="submission" date="2019-09" db="EMBL/GenBank/DDBJ databases">
        <title>Bird 10,000 Genomes (B10K) Project - Family phase.</title>
        <authorList>
            <person name="Zhang G."/>
        </authorList>
    </citation>
    <scope>NUCLEOTIDE SEQUENCE [LARGE SCALE GENOMIC DNA]</scope>
    <source>
        <strain evidence="9">B10K-DU-012-38</strain>
        <tissue evidence="9">Muscle</tissue>
    </source>
</reference>
<organism evidence="9 10">
    <name type="scientific">Urocynchramus pylzowi</name>
    <dbReference type="NCBI Taxonomy" id="571890"/>
    <lineage>
        <taxon>Eukaryota</taxon>
        <taxon>Metazoa</taxon>
        <taxon>Chordata</taxon>
        <taxon>Craniata</taxon>
        <taxon>Vertebrata</taxon>
        <taxon>Euteleostomi</taxon>
        <taxon>Archelosauria</taxon>
        <taxon>Archosauria</taxon>
        <taxon>Dinosauria</taxon>
        <taxon>Saurischia</taxon>
        <taxon>Theropoda</taxon>
        <taxon>Coelurosauria</taxon>
        <taxon>Aves</taxon>
        <taxon>Neognathae</taxon>
        <taxon>Neoaves</taxon>
        <taxon>Telluraves</taxon>
        <taxon>Australaves</taxon>
        <taxon>Passeriformes</taxon>
        <taxon>Passeroidea</taxon>
        <taxon>Fringillidae</taxon>
        <taxon>Urocynchramus</taxon>
    </lineage>
</organism>
<feature type="non-terminal residue" evidence="9">
    <location>
        <position position="1"/>
    </location>
</feature>
<proteinExistence type="inferred from homology"/>
<feature type="non-terminal residue" evidence="9">
    <location>
        <position position="605"/>
    </location>
</feature>
<keyword evidence="5 8" id="KW-1133">Transmembrane helix</keyword>
<dbReference type="Pfam" id="PF00939">
    <property type="entry name" value="Na_sulph_symp"/>
    <property type="match status" value="1"/>
</dbReference>
<evidence type="ECO:0000256" key="5">
    <source>
        <dbReference type="ARBA" id="ARBA00022989"/>
    </source>
</evidence>
<feature type="transmembrane region" description="Helical" evidence="8">
    <location>
        <begin position="42"/>
        <end position="69"/>
    </location>
</feature>
<feature type="transmembrane region" description="Helical" evidence="8">
    <location>
        <begin position="12"/>
        <end position="30"/>
    </location>
</feature>
<keyword evidence="7" id="KW-0915">Sodium</keyword>
<evidence type="ECO:0000256" key="2">
    <source>
        <dbReference type="ARBA" id="ARBA00006772"/>
    </source>
</evidence>
<keyword evidence="3" id="KW-0813">Transport</keyword>
<evidence type="ECO:0000256" key="7">
    <source>
        <dbReference type="ARBA" id="ARBA00023201"/>
    </source>
</evidence>
<keyword evidence="6 8" id="KW-0472">Membrane</keyword>
<feature type="transmembrane region" description="Helical" evidence="8">
    <location>
        <begin position="391"/>
        <end position="408"/>
    </location>
</feature>
<evidence type="ECO:0000256" key="1">
    <source>
        <dbReference type="ARBA" id="ARBA00004141"/>
    </source>
</evidence>
<evidence type="ECO:0000256" key="4">
    <source>
        <dbReference type="ARBA" id="ARBA00022692"/>
    </source>
</evidence>
<comment type="caution">
    <text evidence="9">The sequence shown here is derived from an EMBL/GenBank/DDBJ whole genome shotgun (WGS) entry which is preliminary data.</text>
</comment>
<dbReference type="PROSITE" id="PS01271">
    <property type="entry name" value="NA_SULFATE"/>
    <property type="match status" value="1"/>
</dbReference>
<feature type="transmembrane region" description="Helical" evidence="8">
    <location>
        <begin position="119"/>
        <end position="138"/>
    </location>
</feature>
<feature type="transmembrane region" description="Helical" evidence="8">
    <location>
        <begin position="561"/>
        <end position="585"/>
    </location>
</feature>
<dbReference type="InterPro" id="IPR001898">
    <property type="entry name" value="SLC13A/DASS"/>
</dbReference>
<keyword evidence="4 8" id="KW-0812">Transmembrane</keyword>
<comment type="similarity">
    <text evidence="2">Belongs to the SLC13A/DASS transporter (TC 2.A.47) family. NADC subfamily.</text>
</comment>
<protein>
    <submittedName>
        <fullName evidence="9">S13A1 protein</fullName>
    </submittedName>
</protein>
<feature type="transmembrane region" description="Helical" evidence="8">
    <location>
        <begin position="245"/>
        <end position="273"/>
    </location>
</feature>
<name>A0A7K5SS46_9FRIN</name>
<evidence type="ECO:0000256" key="3">
    <source>
        <dbReference type="ARBA" id="ARBA00022448"/>
    </source>
</evidence>
<keyword evidence="10" id="KW-1185">Reference proteome</keyword>
<evidence type="ECO:0000313" key="9">
    <source>
        <dbReference type="EMBL" id="NWT93860.1"/>
    </source>
</evidence>
<dbReference type="AlphaFoldDB" id="A0A7K5SS46"/>
<gene>
    <name evidence="9" type="primary">Slc13a1</name>
    <name evidence="9" type="ORF">UROPYL_R04666</name>
</gene>
<sequence length="605" mass="66965">MKILSYLLVYRRFLLIVLTPLLLLPLPLIIKTKEAECAYTLFVVAIFWLTEALPLAVSALLPAFMFPLFGIMGSKQVASAYFKDFHLLLIGVICLATSIEKWNLHKRVALKMVMLVGVNPAWLMLGFMVSCAFLSMWLSNTSAAAMVMPIVEAVAQQIIRAEAEADELEMSCSNGSINPALELDENIGEYENPEWKEKEKQVNGYNNNVGSTVCTVEKENEKGDEQNLPPAEAERKSRKDKYNGIFKVMCLCVAYSATIGGLTTITGTSTNLIFTEHFNSRYPGCQCINFGSWFILSIPIAVIILLLSWLWLQWLFLGFDLKNMFKCGKKKTAREEASSQVIQEEYKKLGPISYPETVTLVLFILMTLLWFTRDPGFIPGWSSLFPKYKSYITDSTAALVIGILFFIIPAKTLSRTSNGENTVFGYIPLITWKEFQSCMPWEIAILVGGGFALADGCEVSKLSEWVASKLTPLGSLPLWLIILISCLIVTSVTEVASNPATITIFLPILSPLAEAIHVNPLFILIPATLCTSFAFLLPVANPANAIVFSYGHLTIMDMVKAGLGINIIGVAVVMLGIMTWIVPIFDLYTYPSWVPNLPSTNGTGL</sequence>
<feature type="transmembrane region" description="Helical" evidence="8">
    <location>
        <begin position="521"/>
        <end position="540"/>
    </location>
</feature>
<dbReference type="GO" id="GO:0005886">
    <property type="term" value="C:plasma membrane"/>
    <property type="evidence" value="ECO:0007669"/>
    <property type="project" value="TreeGrafter"/>
</dbReference>
<feature type="transmembrane region" description="Helical" evidence="8">
    <location>
        <begin position="293"/>
        <end position="316"/>
    </location>
</feature>
<evidence type="ECO:0000256" key="8">
    <source>
        <dbReference type="SAM" id="Phobius"/>
    </source>
</evidence>
<dbReference type="Proteomes" id="UP000524542">
    <property type="component" value="Unassembled WGS sequence"/>
</dbReference>
<dbReference type="InterPro" id="IPR031312">
    <property type="entry name" value="Na/sul_symport_CS"/>
</dbReference>
<keyword evidence="7" id="KW-0739">Sodium transport</keyword>
<evidence type="ECO:0000256" key="6">
    <source>
        <dbReference type="ARBA" id="ARBA00023136"/>
    </source>
</evidence>
<comment type="subcellular location">
    <subcellularLocation>
        <location evidence="1">Membrane</location>
        <topology evidence="1">Multi-pass membrane protein</topology>
    </subcellularLocation>
</comment>
<dbReference type="PANTHER" id="PTHR10283:SF65">
    <property type="entry name" value="SOLUTE CARRIER FAMILY 13 MEMBER 1"/>
    <property type="match status" value="1"/>
</dbReference>
<feature type="transmembrane region" description="Helical" evidence="8">
    <location>
        <begin position="478"/>
        <end position="509"/>
    </location>
</feature>
<dbReference type="EMBL" id="VZRH01001693">
    <property type="protein sequence ID" value="NWT93860.1"/>
    <property type="molecule type" value="Genomic_DNA"/>
</dbReference>
<accession>A0A7K5SS46</accession>
<feature type="transmembrane region" description="Helical" evidence="8">
    <location>
        <begin position="352"/>
        <end position="371"/>
    </location>
</feature>
<feature type="transmembrane region" description="Helical" evidence="8">
    <location>
        <begin position="81"/>
        <end position="99"/>
    </location>
</feature>